<dbReference type="InterPro" id="IPR019734">
    <property type="entry name" value="TPR_rpt"/>
</dbReference>
<name>A0A1B1AK81_9PROT</name>
<dbReference type="STRING" id="1759059.ATE48_14130"/>
<dbReference type="SUPFAM" id="SSF52540">
    <property type="entry name" value="P-loop containing nucleoside triphosphate hydrolases"/>
    <property type="match status" value="1"/>
</dbReference>
<evidence type="ECO:0000256" key="3">
    <source>
        <dbReference type="ARBA" id="ARBA00022803"/>
    </source>
</evidence>
<organism evidence="5 6">
    <name type="scientific">Candidatus Viadribacter manganicus</name>
    <dbReference type="NCBI Taxonomy" id="1759059"/>
    <lineage>
        <taxon>Bacteria</taxon>
        <taxon>Pseudomonadati</taxon>
        <taxon>Pseudomonadota</taxon>
        <taxon>Alphaproteobacteria</taxon>
        <taxon>Hyphomonadales</taxon>
        <taxon>Hyphomonadaceae</taxon>
        <taxon>Candidatus Viadribacter</taxon>
    </lineage>
</organism>
<dbReference type="InParanoid" id="A0A1B1AK81"/>
<dbReference type="InterPro" id="IPR011990">
    <property type="entry name" value="TPR-like_helical_dom_sf"/>
</dbReference>
<sequence length="448" mass="50354">MPNEAEIQKLIRRFGAMREIAGRAVRENPNDERALYGAAMAYRIGGDYASALTQLQNLLRVNPTHTHYLFELGQTLEYMGRFEGAIANYEAALKEEPLNYKARQALVQLQKQTIASNHIAELERQIAMPDSDGWRWLHLGHALAKTYEDFGDMQKSFQWLTRAKQTRRQRAPYVQANDEHLARAAQAMQLPSGGGHAANDPIFITGLPRSGTTLADRILSSHPDVMSAGEIGNFVQLSKLFSGSTTPATLDADMLSRIGAADLGRLGASYIESTRPLTGATLRFVDKAPSNFYLAPLILRALPNARIICMRRHPLDSVLSNYKQIFPFDDRYFDYVYDLTWASQKFVVFDRLIAHWREVLAPDRFMVLQYEDLVANQEARTRELLSFCGLNWDDRTLSFHENAAGVSTPSARQVRQAMNNQAVGRFAKYGAALDPARRVLEQAGISLD</sequence>
<dbReference type="PROSITE" id="PS50005">
    <property type="entry name" value="TPR"/>
    <property type="match status" value="2"/>
</dbReference>
<feature type="repeat" description="TPR" evidence="4">
    <location>
        <begin position="32"/>
        <end position="65"/>
    </location>
</feature>
<dbReference type="AlphaFoldDB" id="A0A1B1AK81"/>
<keyword evidence="1" id="KW-0808">Transferase</keyword>
<dbReference type="OrthoDB" id="9800698at2"/>
<evidence type="ECO:0000313" key="5">
    <source>
        <dbReference type="EMBL" id="ANP46972.1"/>
    </source>
</evidence>
<proteinExistence type="predicted"/>
<dbReference type="PANTHER" id="PTHR12788">
    <property type="entry name" value="PROTEIN-TYROSINE SULFOTRANSFERASE 2"/>
    <property type="match status" value="1"/>
</dbReference>
<feature type="repeat" description="TPR" evidence="4">
    <location>
        <begin position="66"/>
        <end position="99"/>
    </location>
</feature>
<dbReference type="SMART" id="SM00028">
    <property type="entry name" value="TPR"/>
    <property type="match status" value="2"/>
</dbReference>
<dbReference type="Proteomes" id="UP000092498">
    <property type="component" value="Chromosome"/>
</dbReference>
<dbReference type="PANTHER" id="PTHR12788:SF10">
    <property type="entry name" value="PROTEIN-TYROSINE SULFOTRANSFERASE"/>
    <property type="match status" value="1"/>
</dbReference>
<dbReference type="Pfam" id="PF13469">
    <property type="entry name" value="Sulfotransfer_3"/>
    <property type="match status" value="1"/>
</dbReference>
<dbReference type="SUPFAM" id="SSF48452">
    <property type="entry name" value="TPR-like"/>
    <property type="match status" value="1"/>
</dbReference>
<evidence type="ECO:0000256" key="4">
    <source>
        <dbReference type="PROSITE-ProRule" id="PRU00339"/>
    </source>
</evidence>
<dbReference type="Pfam" id="PF13432">
    <property type="entry name" value="TPR_16"/>
    <property type="match status" value="1"/>
</dbReference>
<dbReference type="RefSeq" id="WP_066772559.1">
    <property type="nucleotide sequence ID" value="NZ_CP013244.1"/>
</dbReference>
<dbReference type="InterPro" id="IPR013105">
    <property type="entry name" value="TPR_2"/>
</dbReference>
<dbReference type="Pfam" id="PF07719">
    <property type="entry name" value="TPR_2"/>
    <property type="match status" value="1"/>
</dbReference>
<evidence type="ECO:0000256" key="2">
    <source>
        <dbReference type="ARBA" id="ARBA00022737"/>
    </source>
</evidence>
<evidence type="ECO:0000313" key="6">
    <source>
        <dbReference type="Proteomes" id="UP000092498"/>
    </source>
</evidence>
<dbReference type="InterPro" id="IPR026634">
    <property type="entry name" value="TPST-like"/>
</dbReference>
<dbReference type="Gene3D" id="1.25.40.10">
    <property type="entry name" value="Tetratricopeptide repeat domain"/>
    <property type="match status" value="1"/>
</dbReference>
<keyword evidence="6" id="KW-1185">Reference proteome</keyword>
<dbReference type="InterPro" id="IPR027417">
    <property type="entry name" value="P-loop_NTPase"/>
</dbReference>
<dbReference type="Gene3D" id="3.40.50.300">
    <property type="entry name" value="P-loop containing nucleotide triphosphate hydrolases"/>
    <property type="match status" value="1"/>
</dbReference>
<keyword evidence="2" id="KW-0677">Repeat</keyword>
<accession>A0A1B1AK81</accession>
<keyword evidence="3 4" id="KW-0802">TPR repeat</keyword>
<dbReference type="EMBL" id="CP013244">
    <property type="protein sequence ID" value="ANP46972.1"/>
    <property type="molecule type" value="Genomic_DNA"/>
</dbReference>
<dbReference type="GO" id="GO:0008476">
    <property type="term" value="F:protein-tyrosine sulfotransferase activity"/>
    <property type="evidence" value="ECO:0007669"/>
    <property type="project" value="InterPro"/>
</dbReference>
<gene>
    <name evidence="5" type="ORF">ATE48_14130</name>
</gene>
<dbReference type="KEGG" id="cbot:ATE48_14130"/>
<evidence type="ECO:0000256" key="1">
    <source>
        <dbReference type="ARBA" id="ARBA00022679"/>
    </source>
</evidence>
<reference evidence="5 6" key="1">
    <citation type="submission" date="2015-11" db="EMBL/GenBank/DDBJ databases">
        <title>Whole-Genome Sequence of Candidatus Oderbacter manganicum from the National Park Lower Oder Valley, Germany.</title>
        <authorList>
            <person name="Braun B."/>
            <person name="Liere K."/>
            <person name="Szewzyk U."/>
        </authorList>
    </citation>
    <scope>NUCLEOTIDE SEQUENCE [LARGE SCALE GENOMIC DNA]</scope>
    <source>
        <strain evidence="5 6">OTSz_A_272</strain>
    </source>
</reference>
<protein>
    <submittedName>
        <fullName evidence="5">Uncharacterized protein</fullName>
    </submittedName>
</protein>